<evidence type="ECO:0000313" key="2">
    <source>
        <dbReference type="Proteomes" id="UP000245410"/>
    </source>
</evidence>
<dbReference type="EMBL" id="QGKR01000122">
    <property type="protein sequence ID" value="PWR11895.1"/>
    <property type="molecule type" value="Genomic_DNA"/>
</dbReference>
<dbReference type="Proteomes" id="UP000245410">
    <property type="component" value="Unassembled WGS sequence"/>
</dbReference>
<accession>A0A317DGE8</accession>
<dbReference type="RefSeq" id="WP_109816166.1">
    <property type="nucleotide sequence ID" value="NZ_QGKR01000122.1"/>
</dbReference>
<keyword evidence="2" id="KW-1185">Reference proteome</keyword>
<name>A0A317DGE8_9ACTN</name>
<dbReference type="OrthoDB" id="2015788at2"/>
<evidence type="ECO:0000313" key="1">
    <source>
        <dbReference type="EMBL" id="PWR11895.1"/>
    </source>
</evidence>
<protein>
    <submittedName>
        <fullName evidence="1">Uncharacterized protein</fullName>
    </submittedName>
</protein>
<reference evidence="1 2" key="1">
    <citation type="submission" date="2018-05" db="EMBL/GenBank/DDBJ databases">
        <title>Micromonospora atacamensis sp. nov., a novel actinobacteria isolated from high altitude Atacama Desert soil.</title>
        <authorList>
            <person name="Carro L."/>
            <person name="Golinska P."/>
            <person name="Klenk H.-P."/>
            <person name="Goodfellow M."/>
        </authorList>
    </citation>
    <scope>NUCLEOTIDE SEQUENCE [LARGE SCALE GENOMIC DNA]</scope>
    <source>
        <strain evidence="1 2">5R2A7</strain>
    </source>
</reference>
<gene>
    <name evidence="1" type="ORF">DKT68_04500</name>
</gene>
<proteinExistence type="predicted"/>
<organism evidence="1 2">
    <name type="scientific">Micromonospora acroterricola</name>
    <dbReference type="NCBI Taxonomy" id="2202421"/>
    <lineage>
        <taxon>Bacteria</taxon>
        <taxon>Bacillati</taxon>
        <taxon>Actinomycetota</taxon>
        <taxon>Actinomycetes</taxon>
        <taxon>Micromonosporales</taxon>
        <taxon>Micromonosporaceae</taxon>
        <taxon>Micromonospora</taxon>
    </lineage>
</organism>
<sequence length="147" mass="16014">MLLDADRLGTLAEASIALGLRPYEIGPLFLVPNGLSDLHDLLADRRRELDIVSFLLTKLVEEESEAGEAISARDISRDGRRTELRPSVEEIVNAIDIMSGLHVGALRLVDTADDPKFATYVLGDAPAGARRLRALADAIDRRPSEAQ</sequence>
<comment type="caution">
    <text evidence="1">The sequence shown here is derived from an EMBL/GenBank/DDBJ whole genome shotgun (WGS) entry which is preliminary data.</text>
</comment>
<dbReference type="AlphaFoldDB" id="A0A317DGE8"/>